<feature type="compositionally biased region" description="Basic and acidic residues" evidence="2">
    <location>
        <begin position="407"/>
        <end position="438"/>
    </location>
</feature>
<sequence length="2046" mass="218660">MTSPSSPSPTQPQPNEGTMSTAAEQIAAKARRLAPYFTSGIVTLQGPQGSGKSALVKALVELKRKEGVRCAAASLDVEMPASGTAAQLTTDFYLPYSGLKAVAAATPDNALLQGRGLPGTHDIPLLSSVLSSIRSGQAVDLPSFDKSAHSGFGDRGSPTQLSEPLDLFLLEGWCINTSPAETSLLAERHPTAPISSRHPFASLEQINEGFRELEAVLDKKVDRRVTLDAPREWVYEWRIEQEEKLIQERGSGMTEDEVRAFVDRYMPVYECWDASGDVRVQLDKNRQIVSIRESVHLRLLAVLVLLLLVLLLLSLLVGLLGLLRRRPLLDVAPVLPDPAPEGGNGSDSAAKDEGGRTEGDHARLALLKEDGAEHRTGEDGQADHSPEQPDPGSGAAARDRRARRRHERDPSSRAEAVGHKSNDREGLDAARAERHGEPESEQGGRTAHARAEEGTPDAKLVREESTAEAANGRAGLQDCHGRAHGEQRRVKVRREHVEHADADAEEEEDVRRAEARLLRVREQADLDWGLLGLDLQSLLVQVACDTGRARWDGGGDDGGRGRVHGTVGGRGEGGGDKPLARGLGTDELAQELAEGRRLKAAAGRAEEDPARHREREVDAGERQHAPLETQAGPERAEEERVRYSAETGAGANEPDRVRALRVLHRDGCGGGPHKSGAEAVQRMREDGGKCLWGTLPRRPMGGVAMGLESRGAQSCSKGYSGSAGPVMVRCSEETDQAARDAEPARAAAVKDKPDREGGEEAKGALNRADPGYRRLGVLLPVHRLEGSKGGDQAEERDEQEVRREQAQGRLELRRLGWLIVYGGRVEGGVLVWEPGGWGTSGGREGGECLGRGGAGGDGQRGGGVRDSGQTHVAARYELESDVSLCCAAGLTKCLWGTLPRRPMGGVAMGLESRGAQSCSKGYSGSAGPVMVRCSEETDQAARDAEPARAAAVKDKPDREGGEEAKGALNRADPGYRRLGVLLPVHRLEGSKGGDQAEERAEQEVRREQAQGRLELRRLGWLIVYGGRVEGGVLVWEPGGWGTSGGREGGECLGRGGAGGDGQRGGGVRDSGQTHVAQVLDVRVRGVGKPGVRMDAVSWGRPSVPARGADSGQIEWSNLPLRSGRAPALPGALGLARPVLPGLPAIWGRWVCEDPVVVQYLPGTRAGVSGSLAGRHGRANHYADECRRRMRRVEGTASWTGGTVRTGCTKGSRLGKVVQSRRLFLDSDWSEASKACSRSNIGDWTLCRSASWSGPGERADQRSLQRGASPHHASAPSSGVLPSCKASCTNAACPVRGRFSQLCVDAQGGMRVARWRHSGIHHPDLTSSLDPASRACMVDENGHKSDPAESLHRVLGPLFTSVNDVLQPTAFISFLSPYLTNLCSQLLPMPTNDSGRILSSQSCDDPLALLDPETVVMLNRTLKKVFATGRYSPEVRSAVWERMSEGQDLMQVPSTPSTSGEDSPLLTSSSVSSLLLGQQAVVGRLPQHVVFPPVPSARRGSSQATQRSQLQQRTSAVSTSPHTSSPLSSSSSPLQTPAASNPSAPNPPPKEELAPRRTKAEQISMKNTFVSRAATTSFSYRSQIAVIPSAHWVPFLDKHLDGGGEHRINRLHEACDNAGLSVIPSLYTTMSAQDVKDHLEPLVEDVLGSWYGTNRDYSKLNFRESLDKATGQAVCTINQGCCPFLVVHHAETCDEQQDFALLRDFLRRIYKDGYRNNALKHYIFLDDYISDGDISDDRASTDPKLCDAGIPLGERWSPVDFRVAEKVEAAIAKPFILRDHQRFTQKRREAEKKEIARLAAEALAQERAAAREAAAAERAAAREAAAAERAAAKEAAAAAKEAAAAERAAAREAAAAAKEAAAAERAAAKEAAIAAKEAAAARKAAKGPTKRGRPRKTTAVPVDGSSVPSRRTATGIRSKGPDGHAPLARSRSPSTPPRSRGPRSSRTSQRAGVIVPYSDPECIGRTPPAVGFTPPGPAVGLTPPAVPLPEPFASQGSPTGSLSSLVSEQIPVPSVPALRKPPTQPTRTGPTTEPLRRSTRLQPSSRP</sequence>
<dbReference type="SUPFAM" id="SSF52540">
    <property type="entry name" value="P-loop containing nucleoside triphosphate hydrolases"/>
    <property type="match status" value="1"/>
</dbReference>
<dbReference type="PANTHER" id="PTHR45725">
    <property type="entry name" value="FORMIN HOMOLOGY 2 FAMILY MEMBER"/>
    <property type="match status" value="1"/>
</dbReference>
<feature type="region of interest" description="Disordered" evidence="2">
    <location>
        <begin position="734"/>
        <end position="767"/>
    </location>
</feature>
<feature type="compositionally biased region" description="Basic and acidic residues" evidence="2">
    <location>
        <begin position="734"/>
        <end position="762"/>
    </location>
</feature>
<dbReference type="HOGENOM" id="CLU_233191_0_0_1"/>
<feature type="compositionally biased region" description="Polar residues" evidence="2">
    <location>
        <begin position="1993"/>
        <end position="2006"/>
    </location>
</feature>
<keyword evidence="3" id="KW-0812">Transmembrane</keyword>
<protein>
    <submittedName>
        <fullName evidence="4">Uncharacterized protein</fullName>
    </submittedName>
</protein>
<keyword evidence="3" id="KW-0472">Membrane</keyword>
<feature type="compositionally biased region" description="Basic and acidic residues" evidence="2">
    <location>
        <begin position="634"/>
        <end position="643"/>
    </location>
</feature>
<dbReference type="RefSeq" id="XP_014177883.1">
    <property type="nucleotide sequence ID" value="XM_014322408.1"/>
</dbReference>
<feature type="compositionally biased region" description="Basic and acidic residues" evidence="2">
    <location>
        <begin position="373"/>
        <end position="387"/>
    </location>
</feature>
<feature type="region of interest" description="Disordered" evidence="2">
    <location>
        <begin position="336"/>
        <end position="358"/>
    </location>
</feature>
<feature type="transmembrane region" description="Helical" evidence="3">
    <location>
        <begin position="299"/>
        <end position="323"/>
    </location>
</feature>
<feature type="compositionally biased region" description="Polar residues" evidence="2">
    <location>
        <begin position="1451"/>
        <end position="1460"/>
    </location>
</feature>
<keyword evidence="1" id="KW-0175">Coiled coil</keyword>
<evidence type="ECO:0000313" key="4">
    <source>
        <dbReference type="EMBL" id="EJT47173.1"/>
    </source>
</evidence>
<dbReference type="Proteomes" id="UP000002748">
    <property type="component" value="Unassembled WGS sequence"/>
</dbReference>
<reference evidence="4 5" key="1">
    <citation type="journal article" date="2012" name="Eukaryot. Cell">
        <title>Draft genome sequence of CBS 2479, the standard type strain of Trichosporon asahii.</title>
        <authorList>
            <person name="Yang R.Y."/>
            <person name="Li H.T."/>
            <person name="Zhu H."/>
            <person name="Zhou G.P."/>
            <person name="Wang M."/>
            <person name="Wang L."/>
        </authorList>
    </citation>
    <scope>NUCLEOTIDE SEQUENCE [LARGE SCALE GENOMIC DNA]</scope>
    <source>
        <strain evidence="5">ATCC 90039 / CBS 2479 / JCM 2466 / KCTC 7840 / NCYC 2677 / UAMH 7654</strain>
    </source>
</reference>
<name>J5QG32_TRIAS</name>
<dbReference type="EMBL" id="ALBS01000261">
    <property type="protein sequence ID" value="EJT47173.1"/>
    <property type="molecule type" value="Genomic_DNA"/>
</dbReference>
<dbReference type="OrthoDB" id="347435at2759"/>
<proteinExistence type="predicted"/>
<feature type="compositionally biased region" description="Basic and acidic residues" evidence="2">
    <location>
        <begin position="604"/>
        <end position="625"/>
    </location>
</feature>
<feature type="compositionally biased region" description="Basic and acidic residues" evidence="2">
    <location>
        <begin position="479"/>
        <end position="502"/>
    </location>
</feature>
<feature type="compositionally biased region" description="Basic and acidic residues" evidence="2">
    <location>
        <begin position="1548"/>
        <end position="1559"/>
    </location>
</feature>
<feature type="compositionally biased region" description="Low complexity" evidence="2">
    <location>
        <begin position="1517"/>
        <end position="1542"/>
    </location>
</feature>
<feature type="compositionally biased region" description="Pro residues" evidence="2">
    <location>
        <begin position="1"/>
        <end position="12"/>
    </location>
</feature>
<dbReference type="InterPro" id="IPR051425">
    <property type="entry name" value="Formin_Homology"/>
</dbReference>
<dbReference type="KEGG" id="tasa:A1Q1_04031"/>
<dbReference type="Gene3D" id="3.40.50.300">
    <property type="entry name" value="P-loop containing nucleotide triphosphate hydrolases"/>
    <property type="match status" value="1"/>
</dbReference>
<feature type="compositionally biased region" description="Basic and acidic residues" evidence="2">
    <location>
        <begin position="551"/>
        <end position="560"/>
    </location>
</feature>
<feature type="region of interest" description="Disordered" evidence="2">
    <location>
        <begin position="1256"/>
        <end position="1281"/>
    </location>
</feature>
<dbReference type="PANTHER" id="PTHR45725:SF18">
    <property type="entry name" value="ORC1-LIKE AAA ATPASE DOMAIN-CONTAINING PROTEIN"/>
    <property type="match status" value="1"/>
</dbReference>
<evidence type="ECO:0000313" key="5">
    <source>
        <dbReference type="Proteomes" id="UP000002748"/>
    </source>
</evidence>
<dbReference type="InterPro" id="IPR027417">
    <property type="entry name" value="P-loop_NTPase"/>
</dbReference>
<feature type="region of interest" description="Disordered" evidence="2">
    <location>
        <begin position="1980"/>
        <end position="2046"/>
    </location>
</feature>
<feature type="compositionally biased region" description="Low complexity" evidence="2">
    <location>
        <begin position="1267"/>
        <end position="1277"/>
    </location>
</feature>
<feature type="region of interest" description="Disordered" evidence="2">
    <location>
        <begin position="1"/>
        <end position="20"/>
    </location>
</feature>
<feature type="compositionally biased region" description="Polar residues" evidence="2">
    <location>
        <begin position="1498"/>
        <end position="1516"/>
    </location>
</feature>
<feature type="region of interest" description="Disordered" evidence="2">
    <location>
        <begin position="551"/>
        <end position="582"/>
    </location>
</feature>
<feature type="region of interest" description="Disordered" evidence="2">
    <location>
        <begin position="373"/>
        <end position="508"/>
    </location>
</feature>
<feature type="region of interest" description="Disordered" evidence="2">
    <location>
        <begin position="783"/>
        <end position="802"/>
    </location>
</feature>
<feature type="coiled-coil region" evidence="1">
    <location>
        <begin position="1787"/>
        <end position="1859"/>
    </location>
</feature>
<keyword evidence="3" id="KW-1133">Transmembrane helix</keyword>
<accession>J5QG32</accession>
<feature type="region of interest" description="Disordered" evidence="2">
    <location>
        <begin position="937"/>
        <end position="969"/>
    </location>
</feature>
<dbReference type="VEuPathDB" id="FungiDB:A1Q1_04031"/>
<comment type="caution">
    <text evidence="4">The sequence shown here is derived from an EMBL/GenBank/DDBJ whole genome shotgun (WGS) entry which is preliminary data.</text>
</comment>
<evidence type="ECO:0000256" key="2">
    <source>
        <dbReference type="SAM" id="MobiDB-lite"/>
    </source>
</evidence>
<feature type="region of interest" description="Disordered" evidence="2">
    <location>
        <begin position="1445"/>
        <end position="1466"/>
    </location>
</feature>
<feature type="region of interest" description="Disordered" evidence="2">
    <location>
        <begin position="1491"/>
        <end position="1564"/>
    </location>
</feature>
<evidence type="ECO:0000256" key="3">
    <source>
        <dbReference type="SAM" id="Phobius"/>
    </source>
</evidence>
<gene>
    <name evidence="4" type="ORF">A1Q1_04031</name>
</gene>
<dbReference type="GeneID" id="25987544"/>
<feature type="compositionally biased region" description="Basic residues" evidence="2">
    <location>
        <begin position="1882"/>
        <end position="1895"/>
    </location>
</feature>
<feature type="region of interest" description="Disordered" evidence="2">
    <location>
        <begin position="595"/>
        <end position="654"/>
    </location>
</feature>
<evidence type="ECO:0000256" key="1">
    <source>
        <dbReference type="SAM" id="Coils"/>
    </source>
</evidence>
<feature type="compositionally biased region" description="Basic and acidic residues" evidence="2">
    <location>
        <begin position="937"/>
        <end position="965"/>
    </location>
</feature>
<feature type="compositionally biased region" description="Basic and acidic residues" evidence="2">
    <location>
        <begin position="349"/>
        <end position="358"/>
    </location>
</feature>
<feature type="region of interest" description="Disordered" evidence="2">
    <location>
        <begin position="1881"/>
        <end position="1961"/>
    </location>
</feature>
<organism evidence="4 5">
    <name type="scientific">Trichosporon asahii var. asahii (strain ATCC 90039 / CBS 2479 / JCM 2466 / KCTC 7840 / NBRC 103889/ NCYC 2677 / UAMH 7654)</name>
    <name type="common">Yeast</name>
    <dbReference type="NCBI Taxonomy" id="1186058"/>
    <lineage>
        <taxon>Eukaryota</taxon>
        <taxon>Fungi</taxon>
        <taxon>Dikarya</taxon>
        <taxon>Basidiomycota</taxon>
        <taxon>Agaricomycotina</taxon>
        <taxon>Tremellomycetes</taxon>
        <taxon>Trichosporonales</taxon>
        <taxon>Trichosporonaceae</taxon>
        <taxon>Trichosporon</taxon>
    </lineage>
</organism>